<dbReference type="Proteomes" id="UP000009170">
    <property type="component" value="Unassembled WGS sequence"/>
</dbReference>
<keyword evidence="7" id="KW-1185">Reference proteome</keyword>
<dbReference type="InterPro" id="IPR007282">
    <property type="entry name" value="NOT2/3/5_C"/>
</dbReference>
<feature type="compositionally biased region" description="Basic and acidic residues" evidence="4">
    <location>
        <begin position="24"/>
        <end position="51"/>
    </location>
</feature>
<proteinExistence type="inferred from homology"/>
<evidence type="ECO:0000313" key="7">
    <source>
        <dbReference type="Proteomes" id="UP000009170"/>
    </source>
</evidence>
<dbReference type="EMBL" id="CAID01000016">
    <property type="protein sequence ID" value="CEG00331.1"/>
    <property type="molecule type" value="Genomic_DNA"/>
</dbReference>
<dbReference type="GO" id="GO:0030015">
    <property type="term" value="C:CCR4-NOT core complex"/>
    <property type="evidence" value="ECO:0007669"/>
    <property type="project" value="InterPro"/>
</dbReference>
<dbReference type="GeneID" id="9830946"/>
<evidence type="ECO:0000256" key="4">
    <source>
        <dbReference type="SAM" id="MobiDB-lite"/>
    </source>
</evidence>
<evidence type="ECO:0000313" key="6">
    <source>
        <dbReference type="EMBL" id="CEG00331.1"/>
    </source>
</evidence>
<feature type="compositionally biased region" description="Basic and acidic residues" evidence="4">
    <location>
        <begin position="72"/>
        <end position="86"/>
    </location>
</feature>
<name>A0A096P7W7_OSTTA</name>
<reference evidence="6 7" key="2">
    <citation type="journal article" date="2014" name="BMC Genomics">
        <title>An improved genome of the model marine alga Ostreococcus tauri unfolds by assessing Illumina de novo assemblies.</title>
        <authorList>
            <person name="Blanc-Mathieu R."/>
            <person name="Verhelst B."/>
            <person name="Derelle E."/>
            <person name="Rombauts S."/>
            <person name="Bouget F.Y."/>
            <person name="Carre I."/>
            <person name="Chateau A."/>
            <person name="Eyre-Walker A."/>
            <person name="Grimsley N."/>
            <person name="Moreau H."/>
            <person name="Piegu B."/>
            <person name="Rivals E."/>
            <person name="Schackwitz W."/>
            <person name="Van de Peer Y."/>
            <person name="Piganeau G."/>
        </authorList>
    </citation>
    <scope>NUCLEOTIDE SEQUENCE [LARGE SCALE GENOMIC DNA]</scope>
    <source>
        <strain evidence="7">OTTH 0595 / CCAP 157/2 / RCC745</strain>
    </source>
</reference>
<dbReference type="PANTHER" id="PTHR23326">
    <property type="entry name" value="CCR4 NOT-RELATED"/>
    <property type="match status" value="1"/>
</dbReference>
<dbReference type="Pfam" id="PF04153">
    <property type="entry name" value="NOT2_3_5_C"/>
    <property type="match status" value="1"/>
</dbReference>
<feature type="region of interest" description="Disordered" evidence="4">
    <location>
        <begin position="1"/>
        <end position="119"/>
    </location>
</feature>
<feature type="compositionally biased region" description="Low complexity" evidence="4">
    <location>
        <begin position="87"/>
        <end position="96"/>
    </location>
</feature>
<reference evidence="7" key="1">
    <citation type="journal article" date="2006" name="Proc. Natl. Acad. Sci. U.S.A.">
        <title>Genome analysis of the smallest free-living eukaryote Ostreococcus tauri unveils many unique features.</title>
        <authorList>
            <person name="Derelle E."/>
            <person name="Ferraz C."/>
            <person name="Rombauts S."/>
            <person name="Rouze P."/>
            <person name="Worden A.Z."/>
            <person name="Robbens S."/>
            <person name="Partensky F."/>
            <person name="Degroeve S."/>
            <person name="Echeynie S."/>
            <person name="Cooke R."/>
            <person name="Saeys Y."/>
            <person name="Wuyts J."/>
            <person name="Jabbari K."/>
            <person name="Bowler C."/>
            <person name="Panaud O."/>
            <person name="Piegu B."/>
            <person name="Ball S.G."/>
            <person name="Ral J.-P."/>
            <person name="Bouget F.-Y."/>
            <person name="Piganeau G."/>
            <person name="De Baets B."/>
            <person name="Picard A."/>
            <person name="Delseny M."/>
            <person name="Demaille J."/>
            <person name="Van de Peer Y."/>
            <person name="Moreau H."/>
        </authorList>
    </citation>
    <scope>NUCLEOTIDE SEQUENCE [LARGE SCALE GENOMIC DNA]</scope>
    <source>
        <strain evidence="7">OTTH 0595 / CCAP 157/2 / RCC745</strain>
    </source>
</reference>
<evidence type="ECO:0000256" key="2">
    <source>
        <dbReference type="ARBA" id="ARBA00023015"/>
    </source>
</evidence>
<feature type="domain" description="NOT2/NOT3/NOT5 C-terminal" evidence="5">
    <location>
        <begin position="232"/>
        <end position="349"/>
    </location>
</feature>
<dbReference type="InParanoid" id="A0A096P7W7"/>
<sequence length="351" mass="38627">MMLDVNGDGENVVVEGDAEITDGETTREDESTNRADERRETEKISLDRDGGGGDDGDEDDEGSVDVIAPETPGDRERALGRSERTRSASTPTTPSRTEAKKKRVDDGEGDDEAFGGSSLRDKFDATSASIDDRASALGDIFDLPGNGLLSLDELSRGGHATGNLSPDDLAYGRAGDAAATPTGVSIRGVLISDPHVNHRLLEIAAMKLTPDNNDAAWRLSSERVKRRTERRSNAFPRSYPTRAPPGLDSPLLFKRLDADALFFTFYFCPTPKKKLLAAAELRASNWRFHKALGTWFARLELPKVINEAERYEQGSVIYFDHNMQVNEADSSTNGWCQRSRSDFTSRYDDFI</sequence>
<accession>A0A096P7W7</accession>
<comment type="caution">
    <text evidence="6">The sequence shown here is derived from an EMBL/GenBank/DDBJ whole genome shotgun (WGS) entry which is preliminary data.</text>
</comment>
<dbReference type="InterPro" id="IPR038635">
    <property type="entry name" value="CCR4-NOT_su2/3/5_C_sf"/>
</dbReference>
<dbReference type="KEGG" id="ota:OT_ostta16g01210"/>
<keyword evidence="2" id="KW-0805">Transcription regulation</keyword>
<feature type="compositionally biased region" description="Acidic residues" evidence="4">
    <location>
        <begin position="52"/>
        <end position="63"/>
    </location>
</feature>
<dbReference type="AlphaFoldDB" id="A0A096P7W7"/>
<dbReference type="GO" id="GO:0006355">
    <property type="term" value="P:regulation of DNA-templated transcription"/>
    <property type="evidence" value="ECO:0007669"/>
    <property type="project" value="InterPro"/>
</dbReference>
<organism evidence="6 7">
    <name type="scientific">Ostreococcus tauri</name>
    <name type="common">Marine green alga</name>
    <dbReference type="NCBI Taxonomy" id="70448"/>
    <lineage>
        <taxon>Eukaryota</taxon>
        <taxon>Viridiplantae</taxon>
        <taxon>Chlorophyta</taxon>
        <taxon>Mamiellophyceae</taxon>
        <taxon>Mamiellales</taxon>
        <taxon>Bathycoccaceae</taxon>
        <taxon>Ostreococcus</taxon>
    </lineage>
</organism>
<dbReference type="OrthoDB" id="293823at2759"/>
<dbReference type="STRING" id="70448.A0A096P7W7"/>
<evidence type="ECO:0000259" key="5">
    <source>
        <dbReference type="Pfam" id="PF04153"/>
    </source>
</evidence>
<evidence type="ECO:0000256" key="3">
    <source>
        <dbReference type="ARBA" id="ARBA00023163"/>
    </source>
</evidence>
<keyword evidence="3" id="KW-0804">Transcription</keyword>
<dbReference type="Gene3D" id="2.30.30.1020">
    <property type="entry name" value="CCR4-NOT complex subunit 2/3/5, C-terminal domain"/>
    <property type="match status" value="1"/>
</dbReference>
<dbReference type="InterPro" id="IPR040168">
    <property type="entry name" value="Not2/3/5"/>
</dbReference>
<evidence type="ECO:0000256" key="1">
    <source>
        <dbReference type="ARBA" id="ARBA00007682"/>
    </source>
</evidence>
<feature type="compositionally biased region" description="Low complexity" evidence="4">
    <location>
        <begin position="1"/>
        <end position="15"/>
    </location>
</feature>
<protein>
    <submittedName>
        <fullName evidence="6">NOT2/NOT3/NOT5</fullName>
    </submittedName>
</protein>
<gene>
    <name evidence="6" type="ORF">OT_ostta16g01210</name>
</gene>
<dbReference type="RefSeq" id="XP_022840324.1">
    <property type="nucleotide sequence ID" value="XM_022985518.1"/>
</dbReference>
<comment type="similarity">
    <text evidence="1">Belongs to the CNOT2/3/5 family.</text>
</comment>